<evidence type="ECO:0000259" key="3">
    <source>
        <dbReference type="PROSITE" id="PS50835"/>
    </source>
</evidence>
<feature type="transmembrane region" description="Helical" evidence="2">
    <location>
        <begin position="1692"/>
        <end position="1712"/>
    </location>
</feature>
<keyword evidence="2" id="KW-0812">Transmembrane</keyword>
<keyword evidence="2" id="KW-0472">Membrane</keyword>
<dbReference type="InterPro" id="IPR013378">
    <property type="entry name" value="InlB-like_B-rpt"/>
</dbReference>
<dbReference type="PROSITE" id="PS50835">
    <property type="entry name" value="IG_LIKE"/>
    <property type="match status" value="1"/>
</dbReference>
<gene>
    <name evidence="4" type="ORF">BN578_01658</name>
</gene>
<dbReference type="Proteomes" id="UP000018168">
    <property type="component" value="Unassembled WGS sequence"/>
</dbReference>
<comment type="caution">
    <text evidence="4">The sequence shown here is derived from an EMBL/GenBank/DDBJ whole genome shotgun (WGS) entry which is preliminary data.</text>
</comment>
<dbReference type="InterPro" id="IPR042229">
    <property type="entry name" value="Listeria/Bacterioides_rpt_sf"/>
</dbReference>
<feature type="domain" description="Ig-like" evidence="3">
    <location>
        <begin position="1313"/>
        <end position="1408"/>
    </location>
</feature>
<evidence type="ECO:0000313" key="4">
    <source>
        <dbReference type="EMBL" id="CDC03656.1"/>
    </source>
</evidence>
<organism evidence="4 5">
    <name type="scientific">[Clostridium] leptum CAG:27</name>
    <dbReference type="NCBI Taxonomy" id="1263068"/>
    <lineage>
        <taxon>Bacteria</taxon>
        <taxon>Bacillati</taxon>
        <taxon>Bacillota</taxon>
        <taxon>Clostridia</taxon>
        <taxon>Eubacteriales</taxon>
        <taxon>Oscillospiraceae</taxon>
        <taxon>Oscillospiraceae incertae sedis</taxon>
    </lineage>
</organism>
<accession>R6NBQ7</accession>
<comment type="subcellular location">
    <subcellularLocation>
        <location evidence="1">Cell envelope</location>
    </subcellularLocation>
</comment>
<dbReference type="InterPro" id="IPR013783">
    <property type="entry name" value="Ig-like_fold"/>
</dbReference>
<proteinExistence type="predicted"/>
<dbReference type="Gene3D" id="2.60.40.4270">
    <property type="entry name" value="Listeria-Bacteroides repeat domain"/>
    <property type="match status" value="1"/>
</dbReference>
<reference evidence="4" key="1">
    <citation type="submission" date="2012-11" db="EMBL/GenBank/DDBJ databases">
        <title>Dependencies among metagenomic species, viruses, plasmids and units of genetic variation.</title>
        <authorList>
            <person name="Nielsen H.B."/>
            <person name="Almeida M."/>
            <person name="Juncker A.S."/>
            <person name="Rasmussen S."/>
            <person name="Li J."/>
            <person name="Sunagawa S."/>
            <person name="Plichta D."/>
            <person name="Gautier L."/>
            <person name="Le Chatelier E."/>
            <person name="Peletier E."/>
            <person name="Bonde I."/>
            <person name="Nielsen T."/>
            <person name="Manichanh C."/>
            <person name="Arumugam M."/>
            <person name="Batto J."/>
            <person name="Santos M.B.Q.D."/>
            <person name="Blom N."/>
            <person name="Borruel N."/>
            <person name="Burgdorf K.S."/>
            <person name="Boumezbeur F."/>
            <person name="Casellas F."/>
            <person name="Dore J."/>
            <person name="Guarner F."/>
            <person name="Hansen T."/>
            <person name="Hildebrand F."/>
            <person name="Kaas R.S."/>
            <person name="Kennedy S."/>
            <person name="Kristiansen K."/>
            <person name="Kultima J.R."/>
            <person name="Leonard P."/>
            <person name="Levenez F."/>
            <person name="Lund O."/>
            <person name="Moumen B."/>
            <person name="Le Paslier D."/>
            <person name="Pons N."/>
            <person name="Pedersen O."/>
            <person name="Prifti E."/>
            <person name="Qin J."/>
            <person name="Raes J."/>
            <person name="Tap J."/>
            <person name="Tims S."/>
            <person name="Ussery D.W."/>
            <person name="Yamada T."/>
            <person name="MetaHit consortium"/>
            <person name="Renault P."/>
            <person name="Sicheritz-Ponten T."/>
            <person name="Bork P."/>
            <person name="Wang J."/>
            <person name="Brunak S."/>
            <person name="Ehrlich S.D."/>
        </authorList>
    </citation>
    <scope>NUCLEOTIDE SEQUENCE [LARGE SCALE GENOMIC DNA]</scope>
</reference>
<dbReference type="GO" id="GO:0030313">
    <property type="term" value="C:cell envelope"/>
    <property type="evidence" value="ECO:0007669"/>
    <property type="project" value="UniProtKB-SubCell"/>
</dbReference>
<dbReference type="Pfam" id="PF09479">
    <property type="entry name" value="Flg_new"/>
    <property type="match status" value="3"/>
</dbReference>
<evidence type="ECO:0000256" key="1">
    <source>
        <dbReference type="ARBA" id="ARBA00004196"/>
    </source>
</evidence>
<dbReference type="EMBL" id="CBEP010000010">
    <property type="protein sequence ID" value="CDC03656.1"/>
    <property type="molecule type" value="Genomic_DNA"/>
</dbReference>
<name>R6NBQ7_9FIRM</name>
<keyword evidence="2" id="KW-1133">Transmembrane helix</keyword>
<dbReference type="InterPro" id="IPR007110">
    <property type="entry name" value="Ig-like_dom"/>
</dbReference>
<protein>
    <submittedName>
        <fullName evidence="4">Dockerin type 1</fullName>
    </submittedName>
</protein>
<evidence type="ECO:0000313" key="5">
    <source>
        <dbReference type="Proteomes" id="UP000018168"/>
    </source>
</evidence>
<evidence type="ECO:0000256" key="2">
    <source>
        <dbReference type="SAM" id="Phobius"/>
    </source>
</evidence>
<sequence>MKKNIGKRIISFALTLVLVMVSLLPNFVLEASALNTSQTLQKYTFTLLDVDVVSNLEFTDITDRINMFSIRKLDVTTGKFQGIVQIRGTSGFNNSWPAFAIEGKFSVKSCTEAFNEDIVVTSETATSTIDPYFYKYLPYNVKVTLRVTRSAMDHTGNATCGKEDTCTVCGNRYKGKHEYDTTKWVRDQEKDTHYHACTIPGCTSRSDEANCSYSAATCTEDGKCSVCQNVKQTALGHRYTYAVKENTTNVLVETCTNSCGHQAIASIVAGEALYTGSEITNAATISYDSGTWAGDEPVLSFENNVTVGTATVKMTAGGATASTTFKINPANLSNVTVTLDPASGIYNGELHSKPSYNLTYNGKELDEGTDYIVDGQWTGDFLNAGSHNLVLEGKGNFTGTKTLTYTIGKATPTANLFEMALPQNPVYDGTTTFPVTVTPKTTDLGEITAVKYNGSTEAPINAGTYKVTVNVEEGKNYNAIYDLELGSFTVAPTAGSIIIPANQSVVYDGAAVEQSDLTPAITTDGALTVKWYDSEGNEITAPADVGTYQIGISAAAGSNYNAVDEVKQTFTITKADPICTAPAARAGLVYNGKEQYLITPAESMDGTVYYSLDGDNYTESLPKGTNAQGYTVYYKVVGDANHNDMEPKTVTATIAPFNIGTASCKAGVRGEPFTYNGQEHTPTPQIDVWVNDYPVPGNPYAPGADVRLTKDTDYTVTYSNNVNAGQAVVTFTGKGNYTGTITKNFTIDPKELDGSAVSIPVVSLPYTGEAQTVAIVVPEGVTYELVEGTMTATNAGMYGFTIQFTGNHTGISTQGWQITAVAPNATAPTANTLTYNGEDQALIAAGATNDGTMVYSLEKEGEYKAELPKAKTAGTYHVWYKVIGDGNHTDSAPASVEVKIDKADPGIGIVTAGVVNDTLETYAIVLTRENTDIPGNLTVDAEQTLAWGDNTIRYTFTPEDTTNYKVVKGEVTVTVVDTVAPTGTVTVSTKSWAEFLNNITFGLFFKETQTVSVNASDNLSGVAKIEYIESKTALDLEAVKAATQWTEMKNGSVSVTLEDTKQFVYYIRITDKAGNVAYLSSDGAEYDTTAPVLYGMEDGGVYHGDKIFKAIDDNFLKIEVDGVDITDTTEGDDEFKIVADNAEHTVTVTDKAGNVTEYKITVYKRYMATFTDGDGGSYEKNFNYGEVITIPTNEFFKDTFRKTGYTVKEWQGYTEGMTMPLKDLTFTAVYAPCEYTVTFDQNGGEVINPLTVTFGEKYGSLPSSAITGLSGGNKNWYLVDADGNVTETNIKNLTIVSTARDHRLFIKRNVLAPNVSIALTVPGGISDGYQYYIPGASNRVLTATVGNMNTDVLDYTYQWYKDGTIIEGATSNVLTLDGNVSDSGTYKVEVTATLKDGTNIVVTSNTATASKEQKVKILHATNTLSYDANGGEGGPQSSYTGGTNLNVSKEAPTKEHHIFIGWNTAPDGTGDSYKAEDAYTFANDNGNGGCVVTLYAQWKLVEYTVTYVADGEAVSTEMVGHGKDATLPAVPAKDGYVGKWDSDGKNITGDTTITAVYTVIPVVKPDEVKPEDKTDLEDTKKQLEEMLKDDSYTDDDKKDIQDAIDDIDDALKVIGNVEAVEELIDKLPENITGNDGDAIKAADDAYNALSDYEKSLVDEAAKKALTDAKAALAELNKPADPNSPATGDNSNMFLWIALLFISGGAVITLTVVDRKKRMASKR</sequence>
<dbReference type="Gene3D" id="2.60.40.10">
    <property type="entry name" value="Immunoglobulins"/>
    <property type="match status" value="1"/>
</dbReference>